<name>A2Q6H4_MEDTR</name>
<proteinExistence type="predicted"/>
<evidence type="ECO:0000256" key="1">
    <source>
        <dbReference type="SAM" id="MobiDB-lite"/>
    </source>
</evidence>
<accession>A2Q6H4</accession>
<feature type="compositionally biased region" description="Basic and acidic residues" evidence="1">
    <location>
        <begin position="44"/>
        <end position="57"/>
    </location>
</feature>
<protein>
    <submittedName>
        <fullName evidence="2">Uncharacterized protein</fullName>
    </submittedName>
</protein>
<evidence type="ECO:0000313" key="2">
    <source>
        <dbReference type="EMBL" id="ABN09194.1"/>
    </source>
</evidence>
<feature type="compositionally biased region" description="Polar residues" evidence="1">
    <location>
        <begin position="21"/>
        <end position="33"/>
    </location>
</feature>
<organism evidence="2">
    <name type="scientific">Medicago truncatula</name>
    <name type="common">Barrel medic</name>
    <name type="synonym">Medicago tribuloides</name>
    <dbReference type="NCBI Taxonomy" id="3880"/>
    <lineage>
        <taxon>Eukaryota</taxon>
        <taxon>Viridiplantae</taxon>
        <taxon>Streptophyta</taxon>
        <taxon>Embryophyta</taxon>
        <taxon>Tracheophyta</taxon>
        <taxon>Spermatophyta</taxon>
        <taxon>Magnoliopsida</taxon>
        <taxon>eudicotyledons</taxon>
        <taxon>Gunneridae</taxon>
        <taxon>Pentapetalae</taxon>
        <taxon>rosids</taxon>
        <taxon>fabids</taxon>
        <taxon>Fabales</taxon>
        <taxon>Fabaceae</taxon>
        <taxon>Papilionoideae</taxon>
        <taxon>50 kb inversion clade</taxon>
        <taxon>NPAAA clade</taxon>
        <taxon>Hologalegina</taxon>
        <taxon>IRL clade</taxon>
        <taxon>Trifolieae</taxon>
        <taxon>Medicago</taxon>
    </lineage>
</organism>
<reference evidence="2" key="2">
    <citation type="submission" date="2007-03" db="EMBL/GenBank/DDBJ databases">
        <authorList>
            <consortium name="The International Medicago Genome Annotation Group"/>
        </authorList>
    </citation>
    <scope>NUCLEOTIDE SEQUENCE</scope>
</reference>
<dbReference type="AlphaFoldDB" id="A2Q6H4"/>
<dbReference type="EMBL" id="AC184047">
    <property type="protein sequence ID" value="ABN09194.1"/>
    <property type="molecule type" value="Genomic_DNA"/>
</dbReference>
<sequence>MKTNNVIPEAAFPPLAGPMSSIRNGNRNQTTEQNPPPPPPAAKRKIEASRGDSYEDH</sequence>
<reference evidence="2" key="1">
    <citation type="submission" date="2006-03" db="EMBL/GenBank/DDBJ databases">
        <authorList>
            <person name="Town C.D."/>
        </authorList>
    </citation>
    <scope>NUCLEOTIDE SEQUENCE</scope>
</reference>
<feature type="region of interest" description="Disordered" evidence="1">
    <location>
        <begin position="1"/>
        <end position="57"/>
    </location>
</feature>
<gene>
    <name evidence="2" type="ORF">MtrDRAFT_AC184047g5v2</name>
</gene>